<feature type="compositionally biased region" description="Polar residues" evidence="1">
    <location>
        <begin position="790"/>
        <end position="801"/>
    </location>
</feature>
<reference evidence="2 3" key="1">
    <citation type="journal article" date="2019" name="Nat. Ecol. Evol.">
        <title>Megaphylogeny resolves global patterns of mushroom evolution.</title>
        <authorList>
            <person name="Varga T."/>
            <person name="Krizsan K."/>
            <person name="Foldi C."/>
            <person name="Dima B."/>
            <person name="Sanchez-Garcia M."/>
            <person name="Sanchez-Ramirez S."/>
            <person name="Szollosi G.J."/>
            <person name="Szarkandi J.G."/>
            <person name="Papp V."/>
            <person name="Albert L."/>
            <person name="Andreopoulos W."/>
            <person name="Angelini C."/>
            <person name="Antonin V."/>
            <person name="Barry K.W."/>
            <person name="Bougher N.L."/>
            <person name="Buchanan P."/>
            <person name="Buyck B."/>
            <person name="Bense V."/>
            <person name="Catcheside P."/>
            <person name="Chovatia M."/>
            <person name="Cooper J."/>
            <person name="Damon W."/>
            <person name="Desjardin D."/>
            <person name="Finy P."/>
            <person name="Geml J."/>
            <person name="Haridas S."/>
            <person name="Hughes K."/>
            <person name="Justo A."/>
            <person name="Karasinski D."/>
            <person name="Kautmanova I."/>
            <person name="Kiss B."/>
            <person name="Kocsube S."/>
            <person name="Kotiranta H."/>
            <person name="LaButti K.M."/>
            <person name="Lechner B.E."/>
            <person name="Liimatainen K."/>
            <person name="Lipzen A."/>
            <person name="Lukacs Z."/>
            <person name="Mihaltcheva S."/>
            <person name="Morgado L.N."/>
            <person name="Niskanen T."/>
            <person name="Noordeloos M.E."/>
            <person name="Ohm R.A."/>
            <person name="Ortiz-Santana B."/>
            <person name="Ovrebo C."/>
            <person name="Racz N."/>
            <person name="Riley R."/>
            <person name="Savchenko A."/>
            <person name="Shiryaev A."/>
            <person name="Soop K."/>
            <person name="Spirin V."/>
            <person name="Szebenyi C."/>
            <person name="Tomsovsky M."/>
            <person name="Tulloss R.E."/>
            <person name="Uehling J."/>
            <person name="Grigoriev I.V."/>
            <person name="Vagvolgyi C."/>
            <person name="Papp T."/>
            <person name="Martin F.M."/>
            <person name="Miettinen O."/>
            <person name="Hibbett D.S."/>
            <person name="Nagy L.G."/>
        </authorList>
    </citation>
    <scope>NUCLEOTIDE SEQUENCE [LARGE SCALE GENOMIC DNA]</scope>
    <source>
        <strain evidence="2 3">CBS 962.96</strain>
    </source>
</reference>
<feature type="compositionally biased region" description="Low complexity" evidence="1">
    <location>
        <begin position="142"/>
        <end position="155"/>
    </location>
</feature>
<feature type="compositionally biased region" description="Low complexity" evidence="1">
    <location>
        <begin position="722"/>
        <end position="742"/>
    </location>
</feature>
<feature type="compositionally biased region" description="Basic residues" evidence="1">
    <location>
        <begin position="945"/>
        <end position="954"/>
    </location>
</feature>
<feature type="region of interest" description="Disordered" evidence="1">
    <location>
        <begin position="56"/>
        <end position="119"/>
    </location>
</feature>
<feature type="region of interest" description="Disordered" evidence="1">
    <location>
        <begin position="672"/>
        <end position="1064"/>
    </location>
</feature>
<feature type="compositionally biased region" description="Low complexity" evidence="1">
    <location>
        <begin position="267"/>
        <end position="278"/>
    </location>
</feature>
<feature type="compositionally biased region" description="Polar residues" evidence="1">
    <location>
        <begin position="832"/>
        <end position="847"/>
    </location>
</feature>
<evidence type="ECO:0000313" key="2">
    <source>
        <dbReference type="EMBL" id="THV05704.1"/>
    </source>
</evidence>
<dbReference type="OrthoDB" id="5964929at2759"/>
<keyword evidence="3" id="KW-1185">Reference proteome</keyword>
<evidence type="ECO:0000313" key="3">
    <source>
        <dbReference type="Proteomes" id="UP000297245"/>
    </source>
</evidence>
<feature type="compositionally biased region" description="Low complexity" evidence="1">
    <location>
        <begin position="96"/>
        <end position="106"/>
    </location>
</feature>
<feature type="compositionally biased region" description="Low complexity" evidence="1">
    <location>
        <begin position="757"/>
        <end position="785"/>
    </location>
</feature>
<gene>
    <name evidence="2" type="ORF">K435DRAFT_960971</name>
</gene>
<name>A0A4S8MTJ4_DENBC</name>
<feature type="compositionally biased region" description="Low complexity" evidence="1">
    <location>
        <begin position="959"/>
        <end position="984"/>
    </location>
</feature>
<accession>A0A4S8MTJ4</accession>
<protein>
    <recommendedName>
        <fullName evidence="4">SAP domain-containing protein</fullName>
    </recommendedName>
</protein>
<feature type="compositionally biased region" description="Basic and acidic residues" evidence="1">
    <location>
        <begin position="578"/>
        <end position="622"/>
    </location>
</feature>
<feature type="compositionally biased region" description="Polar residues" evidence="1">
    <location>
        <begin position="882"/>
        <end position="895"/>
    </location>
</feature>
<sequence>MSTTTDILFNSPALHSLKRDQLVKLCKIHSVKAAGKNVELIARLKQVAETLPKDAPLSIAARSEDHGDDEEDEDEAEKENFIGGLVRGPRMESIVEESSSQGSLSSHRSKDFGTASSKSSVGSSIKAFASSFGLKRSTSAKSNLSTSTSFGSLGSIPPVPPLPANSKQLIDELSLHAKPYSSIPETDPSLMPQTDHFTFTPDPSTLARFDPNNKADSTPIPGHVLRPGEPAPENARLSLGLGLGQPPSTPNGHGKKGPTTTIRLISNSSQNGGTTNSNPFLSLGGPSTPQLKPWNTTFDLVLGSPGSEAVSFWPPRHEDSEKLYPSLPLDFNVTSATKSSTTTTMMVSQVDEDVDMPGALASSSSAAGSQDTTPPTSALSPSNALSPKPTAASGPRLSTNTAEPFVFGSPLPQHRVSNAAFRSAAADVLTEMNKRLGVEGVESVGTNILNDLVPGAHKAPLTMSPKDGRPIKPLRKSGVKDRFEKAHQEDFKNMEGIDGYLGRKGKMPMLPTDDNEPIRIGKKRKSSVLEEEKKPRRPTAGPVGVQGTRVISNGRRKAAKIPGGFDDDDEDEMDEVEERSGKKARVEVDEEKRKKEEEEERAKQEKDLKEREAIRRKLELQRARRRSSAAAGRLSTGRGKVSGLQKPPPKPAAKSRFGFLSNAAKTIVKGVWGGGTKKAAPAPPTTRATGAAPTSSATQSTASTNATKNSMGPPPVPAMQKSRLSAAPARPSTSSSAASSTLCVPSTKVIKPATTGTVTSLNSVASSTTSSRKTSSSRSRSPLPSFGAATRNSTIRSSVTEMSSAPSRNPSLSSTSRTSGSRLSSMSSATGNTASRVSSLGTRTSAGSRLLAPTASSLAKAANPTAAMQAKLRGLPSPPTSRPLNSITNALTSPGGSDVKSPPNKIFSKPLIIPPGSGIPSPVRSQSSAAAASSTGSGAAILRTKSGRKPRISRSKVIAKLASQRAASSSSNAAGPSTAGSSGSTLRPSLGAGARVPRKSGGLRSGGGRRSHAGDVGRTKEAAVLMSAKKRARQSEYARRRSGKPAGTSVGAIGSGGEAMDVDG</sequence>
<evidence type="ECO:0008006" key="4">
    <source>
        <dbReference type="Google" id="ProtNLM"/>
    </source>
</evidence>
<feature type="compositionally biased region" description="Low complexity" evidence="1">
    <location>
        <begin position="358"/>
        <end position="369"/>
    </location>
</feature>
<dbReference type="EMBL" id="ML179047">
    <property type="protein sequence ID" value="THV05704.1"/>
    <property type="molecule type" value="Genomic_DNA"/>
</dbReference>
<dbReference type="AlphaFoldDB" id="A0A4S8MTJ4"/>
<feature type="compositionally biased region" description="Basic and acidic residues" evidence="1">
    <location>
        <begin position="1012"/>
        <end position="1021"/>
    </location>
</feature>
<feature type="region of interest" description="Disordered" evidence="1">
    <location>
        <begin position="213"/>
        <end position="235"/>
    </location>
</feature>
<feature type="region of interest" description="Disordered" evidence="1">
    <location>
        <begin position="459"/>
        <end position="482"/>
    </location>
</feature>
<feature type="region of interest" description="Disordered" evidence="1">
    <location>
        <begin position="267"/>
        <end position="288"/>
    </location>
</feature>
<feature type="compositionally biased region" description="Low complexity" evidence="1">
    <location>
        <begin position="914"/>
        <end position="940"/>
    </location>
</feature>
<organism evidence="2 3">
    <name type="scientific">Dendrothele bispora (strain CBS 962.96)</name>
    <dbReference type="NCBI Taxonomy" id="1314807"/>
    <lineage>
        <taxon>Eukaryota</taxon>
        <taxon>Fungi</taxon>
        <taxon>Dikarya</taxon>
        <taxon>Basidiomycota</taxon>
        <taxon>Agaricomycotina</taxon>
        <taxon>Agaricomycetes</taxon>
        <taxon>Agaricomycetidae</taxon>
        <taxon>Agaricales</taxon>
        <taxon>Agaricales incertae sedis</taxon>
        <taxon>Dendrothele</taxon>
    </lineage>
</organism>
<feature type="compositionally biased region" description="Low complexity" evidence="1">
    <location>
        <begin position="677"/>
        <end position="708"/>
    </location>
</feature>
<feature type="compositionally biased region" description="Polar residues" evidence="1">
    <location>
        <begin position="370"/>
        <end position="385"/>
    </location>
</feature>
<feature type="compositionally biased region" description="Low complexity" evidence="1">
    <location>
        <begin position="628"/>
        <end position="639"/>
    </location>
</feature>
<feature type="compositionally biased region" description="Acidic residues" evidence="1">
    <location>
        <begin position="66"/>
        <end position="77"/>
    </location>
</feature>
<feature type="compositionally biased region" description="Low complexity" evidence="1">
    <location>
        <begin position="802"/>
        <end position="831"/>
    </location>
</feature>
<feature type="region of interest" description="Disordered" evidence="1">
    <location>
        <begin position="139"/>
        <end position="167"/>
    </location>
</feature>
<feature type="compositionally biased region" description="Acidic residues" evidence="1">
    <location>
        <begin position="565"/>
        <end position="577"/>
    </location>
</feature>
<feature type="region of interest" description="Disordered" evidence="1">
    <location>
        <begin position="502"/>
        <end position="658"/>
    </location>
</feature>
<evidence type="ECO:0000256" key="1">
    <source>
        <dbReference type="SAM" id="MobiDB-lite"/>
    </source>
</evidence>
<proteinExistence type="predicted"/>
<feature type="region of interest" description="Disordered" evidence="1">
    <location>
        <begin position="357"/>
        <end position="406"/>
    </location>
</feature>
<dbReference type="Proteomes" id="UP000297245">
    <property type="component" value="Unassembled WGS sequence"/>
</dbReference>